<accession>A0A1X1UCU4</accession>
<reference evidence="6 7" key="1">
    <citation type="submission" date="2016-01" db="EMBL/GenBank/DDBJ databases">
        <title>The new phylogeny of the genus Mycobacterium.</title>
        <authorList>
            <person name="Tarcisio F."/>
            <person name="Conor M."/>
            <person name="Antonella G."/>
            <person name="Elisabetta G."/>
            <person name="Giulia F.S."/>
            <person name="Sara T."/>
            <person name="Anna F."/>
            <person name="Clotilde B."/>
            <person name="Roberto B."/>
            <person name="Veronica D.S."/>
            <person name="Fabio R."/>
            <person name="Monica P."/>
            <person name="Olivier J."/>
            <person name="Enrico T."/>
            <person name="Nicola S."/>
        </authorList>
    </citation>
    <scope>NUCLEOTIDE SEQUENCE [LARGE SCALE GENOMIC DNA]</scope>
    <source>
        <strain evidence="6 7">DSM 44852</strain>
    </source>
</reference>
<organism evidence="6 7">
    <name type="scientific">Mycobacterium florentinum</name>
    <dbReference type="NCBI Taxonomy" id="292462"/>
    <lineage>
        <taxon>Bacteria</taxon>
        <taxon>Bacillati</taxon>
        <taxon>Actinomycetota</taxon>
        <taxon>Actinomycetes</taxon>
        <taxon>Mycobacteriales</taxon>
        <taxon>Mycobacteriaceae</taxon>
        <taxon>Mycobacterium</taxon>
        <taxon>Mycobacterium simiae complex</taxon>
    </lineage>
</organism>
<dbReference type="EMBL" id="LQOV01000008">
    <property type="protein sequence ID" value="ORV54499.1"/>
    <property type="molecule type" value="Genomic_DNA"/>
</dbReference>
<dbReference type="PANTHER" id="PTHR30055:SF234">
    <property type="entry name" value="HTH-TYPE TRANSCRIPTIONAL REGULATOR BETI"/>
    <property type="match status" value="1"/>
</dbReference>
<dbReference type="PANTHER" id="PTHR30055">
    <property type="entry name" value="HTH-TYPE TRANSCRIPTIONAL REGULATOR RUTR"/>
    <property type="match status" value="1"/>
</dbReference>
<evidence type="ECO:0000256" key="1">
    <source>
        <dbReference type="ARBA" id="ARBA00023015"/>
    </source>
</evidence>
<dbReference type="OrthoDB" id="9802802at2"/>
<dbReference type="STRING" id="292462.AWC05_18050"/>
<dbReference type="GO" id="GO:0003700">
    <property type="term" value="F:DNA-binding transcription factor activity"/>
    <property type="evidence" value="ECO:0007669"/>
    <property type="project" value="TreeGrafter"/>
</dbReference>
<dbReference type="Proteomes" id="UP000193010">
    <property type="component" value="Unassembled WGS sequence"/>
</dbReference>
<keyword evidence="1" id="KW-0805">Transcription regulation</keyword>
<dbReference type="Pfam" id="PF00440">
    <property type="entry name" value="TetR_N"/>
    <property type="match status" value="1"/>
</dbReference>
<keyword evidence="7" id="KW-1185">Reference proteome</keyword>
<dbReference type="InterPro" id="IPR001647">
    <property type="entry name" value="HTH_TetR"/>
</dbReference>
<feature type="domain" description="HTH tetR-type" evidence="5">
    <location>
        <begin position="12"/>
        <end position="72"/>
    </location>
</feature>
<feature type="DNA-binding region" description="H-T-H motif" evidence="4">
    <location>
        <begin position="35"/>
        <end position="54"/>
    </location>
</feature>
<comment type="caution">
    <text evidence="6">The sequence shown here is derived from an EMBL/GenBank/DDBJ whole genome shotgun (WGS) entry which is preliminary data.</text>
</comment>
<dbReference type="InterPro" id="IPR050109">
    <property type="entry name" value="HTH-type_TetR-like_transc_reg"/>
</dbReference>
<dbReference type="PRINTS" id="PR00455">
    <property type="entry name" value="HTHTETR"/>
</dbReference>
<evidence type="ECO:0000313" key="6">
    <source>
        <dbReference type="EMBL" id="ORV54499.1"/>
    </source>
</evidence>
<dbReference type="AlphaFoldDB" id="A0A1X1UCU4"/>
<evidence type="ECO:0000259" key="5">
    <source>
        <dbReference type="PROSITE" id="PS50977"/>
    </source>
</evidence>
<evidence type="ECO:0000256" key="3">
    <source>
        <dbReference type="ARBA" id="ARBA00023163"/>
    </source>
</evidence>
<dbReference type="PROSITE" id="PS50977">
    <property type="entry name" value="HTH_TETR_2"/>
    <property type="match status" value="1"/>
</dbReference>
<protein>
    <recommendedName>
        <fullName evidence="5">HTH tetR-type domain-containing protein</fullName>
    </recommendedName>
</protein>
<proteinExistence type="predicted"/>
<name>A0A1X1UCU4_MYCFL</name>
<keyword evidence="2 4" id="KW-0238">DNA-binding</keyword>
<evidence type="ECO:0000256" key="2">
    <source>
        <dbReference type="ARBA" id="ARBA00023125"/>
    </source>
</evidence>
<dbReference type="Gene3D" id="1.10.357.10">
    <property type="entry name" value="Tetracycline Repressor, domain 2"/>
    <property type="match status" value="1"/>
</dbReference>
<dbReference type="InterPro" id="IPR009057">
    <property type="entry name" value="Homeodomain-like_sf"/>
</dbReference>
<evidence type="ECO:0000256" key="4">
    <source>
        <dbReference type="PROSITE-ProRule" id="PRU00335"/>
    </source>
</evidence>
<dbReference type="SUPFAM" id="SSF46689">
    <property type="entry name" value="Homeodomain-like"/>
    <property type="match status" value="1"/>
</dbReference>
<keyword evidence="3" id="KW-0804">Transcription</keyword>
<dbReference type="GO" id="GO:0000976">
    <property type="term" value="F:transcription cis-regulatory region binding"/>
    <property type="evidence" value="ECO:0007669"/>
    <property type="project" value="TreeGrafter"/>
</dbReference>
<evidence type="ECO:0000313" key="7">
    <source>
        <dbReference type="Proteomes" id="UP000193010"/>
    </source>
</evidence>
<dbReference type="RefSeq" id="WP_085221560.1">
    <property type="nucleotide sequence ID" value="NZ_AP022576.1"/>
</dbReference>
<gene>
    <name evidence="6" type="ORF">AWC05_18050</name>
</gene>
<sequence length="198" mass="22224">MLDFGESRTSNEEALNKVVSAAREVFARYGIHRTRMEDIAAAAGIPRQYLYRYVASKEQLIELALLERCREFSDEILERTRVGTKSPERALATAIVACVVAGRGDTEFAYLAEALSRTRLNLILSGSGSPMHTYVKRCLSPILERARSAGRLRTDATEDAIIDWLQGQMTWLTPRDDLDEPAMMKLLLTFVVPALFQP</sequence>